<dbReference type="Gene3D" id="3.40.50.300">
    <property type="entry name" value="P-loop containing nucleotide triphosphate hydrolases"/>
    <property type="match status" value="1"/>
</dbReference>
<dbReference type="CDD" id="cd00045">
    <property type="entry name" value="DED"/>
    <property type="match status" value="1"/>
</dbReference>
<dbReference type="SUPFAM" id="SSF52540">
    <property type="entry name" value="P-loop containing nucleoside triphosphate hydrolases"/>
    <property type="match status" value="1"/>
</dbReference>
<feature type="compositionally biased region" description="Basic and acidic residues" evidence="5">
    <location>
        <begin position="518"/>
        <end position="533"/>
    </location>
</feature>
<evidence type="ECO:0000256" key="1">
    <source>
        <dbReference type="ARBA" id="ARBA00022741"/>
    </source>
</evidence>
<feature type="compositionally biased region" description="Basic and acidic residues" evidence="5">
    <location>
        <begin position="833"/>
        <end position="854"/>
    </location>
</feature>
<keyword evidence="2" id="KW-0378">Hydrolase</keyword>
<dbReference type="SUPFAM" id="SSF47986">
    <property type="entry name" value="DEATH domain"/>
    <property type="match status" value="1"/>
</dbReference>
<dbReference type="Gene3D" id="1.20.1000.10">
    <property type="entry name" value="Guanylate-binding protein, C-terminal domain"/>
    <property type="match status" value="2"/>
</dbReference>
<dbReference type="GO" id="GO:0005525">
    <property type="term" value="F:GTP binding"/>
    <property type="evidence" value="ECO:0007669"/>
    <property type="project" value="UniProtKB-KW"/>
</dbReference>
<comment type="similarity">
    <text evidence="4">Belongs to the TRAFAC class dynamin-like GTPase superfamily. GB1/RHD3 GTPase family.</text>
</comment>
<dbReference type="InterPro" id="IPR030386">
    <property type="entry name" value="G_GB1_RHD3_dom"/>
</dbReference>
<dbReference type="InterPro" id="IPR011029">
    <property type="entry name" value="DEATH-like_dom_sf"/>
</dbReference>
<accession>A0A8J9ZB11</accession>
<dbReference type="EMBL" id="OV696703">
    <property type="protein sequence ID" value="CAH1251059.1"/>
    <property type="molecule type" value="Genomic_DNA"/>
</dbReference>
<feature type="region of interest" description="Disordered" evidence="5">
    <location>
        <begin position="922"/>
        <end position="990"/>
    </location>
</feature>
<gene>
    <name evidence="8" type="primary">GBP6</name>
    <name evidence="8" type="ORF">BLAG_LOCUS11562</name>
</gene>
<dbReference type="Gene3D" id="1.10.533.10">
    <property type="entry name" value="Death Domain, Fas"/>
    <property type="match status" value="1"/>
</dbReference>
<evidence type="ECO:0000259" key="7">
    <source>
        <dbReference type="PROSITE" id="PS51715"/>
    </source>
</evidence>
<dbReference type="Proteomes" id="UP000838412">
    <property type="component" value="Chromosome 18"/>
</dbReference>
<evidence type="ECO:0000256" key="2">
    <source>
        <dbReference type="ARBA" id="ARBA00022801"/>
    </source>
</evidence>
<evidence type="ECO:0000313" key="8">
    <source>
        <dbReference type="EMBL" id="CAH1251059.1"/>
    </source>
</evidence>
<dbReference type="AlphaFoldDB" id="A0A8J9ZB11"/>
<organism evidence="8 9">
    <name type="scientific">Branchiostoma lanceolatum</name>
    <name type="common">Common lancelet</name>
    <name type="synonym">Amphioxus lanceolatum</name>
    <dbReference type="NCBI Taxonomy" id="7740"/>
    <lineage>
        <taxon>Eukaryota</taxon>
        <taxon>Metazoa</taxon>
        <taxon>Chordata</taxon>
        <taxon>Cephalochordata</taxon>
        <taxon>Leptocardii</taxon>
        <taxon>Amphioxiformes</taxon>
        <taxon>Branchiostomatidae</taxon>
        <taxon>Branchiostoma</taxon>
    </lineage>
</organism>
<evidence type="ECO:0000256" key="3">
    <source>
        <dbReference type="ARBA" id="ARBA00023134"/>
    </source>
</evidence>
<sequence>MASELSPRSKLYLKINDNLSEDKVKSLRLLLGNHIAKGKVQNATPHEMFTMLEADDKIREGHLELLKELLTALKEARLAKEAADLERDERRGKRKRSASEESDDDSPTGLFYRGLRGTRGRSGKRGRETHENVEFESDILKLHSKFGFRVEELKTKRGGKTTQGSSIPLILPNDLKYNASTGVVEEIEGVRRESLQIVPEALELLEGIQEPVSVMGICGPCRSGKSYILSRLLGTADAFQLGHLMSSQTFGIWMGTKVLRGKDFTIVLLDTEGIDAVGASAGQDASILVMTTLLSSHLIYNSLSVPHKGDLEKMQCFIQLAKGVTAKQGEKTQVSAVREFFPDFLWLLRDASLKMQTKDGKDMTPTEYLKTEVLEHDDDAFEESTSDKVGRAILTFFPSVECTTLERPSGDREVMENIAQHTDSLNPEFNKGVKKLTEMILLKSHAKRGYGKASSVSGVALSTMAQQYVEAVNDPNSIPALDNTWKNTVELMQNRAIEEAVREYNEQMQSQIATATNNEKEPLEESPENETHLKPVTRGRGRRAGSRARGRGGRGRHSTRNPPSQPTLMDLHNKLLNEVTDMLLKKVGHFGISSEDQSSQNQIVVDRMQKRLVQAEKRSVDYVEADGTSRKQEGSVVTGGELLHYIQKNKELSKIFCQDLLKRLLDPIRKHVESPPPDYDFDKLTVELIDARQQYVDEARGPGKWVVLQEMSINIEKLKAEIEKIKGYERKKMQEQQEAHEADLKAKKIAREMQQLRKHAKDLQQTQQITLQKMERLHRKQIGKMKYELEERLEVELQKIQDLQNAKLQKQAKIAKERLEMESSKTRGIIQRMEQEREDMSRQLEEMKDREKKKPPSPPPLDLYKQNQQLSKRMQDMHQTQRENLQKMERQYREQIERMKQALEEQHNVKIREIQDLKNAEMEEQAKQAEERLKNESSKTREMIQKVVQERADTQRQLEELKNKLYPPPPPPPRPQPSSSRSRRNRCVIS</sequence>
<feature type="region of interest" description="Disordered" evidence="5">
    <location>
        <begin position="832"/>
        <end position="864"/>
    </location>
</feature>
<keyword evidence="3" id="KW-0342">GTP-binding</keyword>
<dbReference type="InterPro" id="IPR003191">
    <property type="entry name" value="Guanylate-bd/ATL_C"/>
</dbReference>
<dbReference type="PROSITE" id="PS51715">
    <property type="entry name" value="G_GB1_RHD3"/>
    <property type="match status" value="1"/>
</dbReference>
<protein>
    <submittedName>
        <fullName evidence="8">GBP6 protein</fullName>
    </submittedName>
</protein>
<proteinExistence type="inferred from homology"/>
<dbReference type="FunFam" id="3.40.50.300:FF:003009">
    <property type="entry name" value="Uncharacterized protein"/>
    <property type="match status" value="1"/>
</dbReference>
<dbReference type="InterPro" id="IPR027417">
    <property type="entry name" value="P-loop_NTPase"/>
</dbReference>
<feature type="region of interest" description="Disordered" evidence="5">
    <location>
        <begin position="82"/>
        <end position="129"/>
    </location>
</feature>
<dbReference type="InterPro" id="IPR015894">
    <property type="entry name" value="Guanylate-bd_N"/>
</dbReference>
<dbReference type="InterPro" id="IPR001875">
    <property type="entry name" value="DED_dom"/>
</dbReference>
<dbReference type="Pfam" id="PF01335">
    <property type="entry name" value="DED"/>
    <property type="match status" value="1"/>
</dbReference>
<dbReference type="OrthoDB" id="2135133at2759"/>
<keyword evidence="9" id="KW-1185">Reference proteome</keyword>
<reference evidence="8" key="1">
    <citation type="submission" date="2022-01" db="EMBL/GenBank/DDBJ databases">
        <authorList>
            <person name="Braso-Vives M."/>
        </authorList>
    </citation>
    <scope>NUCLEOTIDE SEQUENCE</scope>
</reference>
<dbReference type="PANTHER" id="PTHR10751">
    <property type="entry name" value="GUANYLATE BINDING PROTEIN"/>
    <property type="match status" value="1"/>
</dbReference>
<dbReference type="GO" id="GO:0042981">
    <property type="term" value="P:regulation of apoptotic process"/>
    <property type="evidence" value="ECO:0007669"/>
    <property type="project" value="InterPro"/>
</dbReference>
<dbReference type="InterPro" id="IPR036543">
    <property type="entry name" value="Guanylate-bd_C_sf"/>
</dbReference>
<dbReference type="GO" id="GO:0003924">
    <property type="term" value="F:GTPase activity"/>
    <property type="evidence" value="ECO:0007669"/>
    <property type="project" value="InterPro"/>
</dbReference>
<evidence type="ECO:0000259" key="6">
    <source>
        <dbReference type="PROSITE" id="PS50168"/>
    </source>
</evidence>
<feature type="region of interest" description="Disordered" evidence="5">
    <location>
        <begin position="516"/>
        <end position="569"/>
    </location>
</feature>
<feature type="compositionally biased region" description="Basic residues" evidence="5">
    <location>
        <begin position="535"/>
        <end position="559"/>
    </location>
</feature>
<name>A0A8J9ZB11_BRALA</name>
<dbReference type="PROSITE" id="PS50168">
    <property type="entry name" value="DED"/>
    <property type="match status" value="1"/>
</dbReference>
<keyword evidence="1" id="KW-0547">Nucleotide-binding</keyword>
<evidence type="ECO:0000313" key="9">
    <source>
        <dbReference type="Proteomes" id="UP000838412"/>
    </source>
</evidence>
<feature type="domain" description="DED" evidence="6">
    <location>
        <begin position="7"/>
        <end position="84"/>
    </location>
</feature>
<feature type="compositionally biased region" description="Basic residues" evidence="5">
    <location>
        <begin position="981"/>
        <end position="990"/>
    </location>
</feature>
<evidence type="ECO:0000256" key="5">
    <source>
        <dbReference type="SAM" id="MobiDB-lite"/>
    </source>
</evidence>
<feature type="compositionally biased region" description="Basic and acidic residues" evidence="5">
    <location>
        <begin position="922"/>
        <end position="963"/>
    </location>
</feature>
<dbReference type="SUPFAM" id="SSF48340">
    <property type="entry name" value="Interferon-induced guanylate-binding protein 1 (GBP1), C-terminal domain"/>
    <property type="match status" value="1"/>
</dbReference>
<feature type="compositionally biased region" description="Basic and acidic residues" evidence="5">
    <location>
        <begin position="82"/>
        <end position="91"/>
    </location>
</feature>
<dbReference type="Pfam" id="PF02841">
    <property type="entry name" value="GBP_C"/>
    <property type="match status" value="1"/>
</dbReference>
<feature type="domain" description="GB1/RHD3-type G" evidence="7">
    <location>
        <begin position="209"/>
        <end position="445"/>
    </location>
</feature>
<feature type="compositionally biased region" description="Pro residues" evidence="5">
    <location>
        <begin position="966"/>
        <end position="976"/>
    </location>
</feature>
<dbReference type="Pfam" id="PF02263">
    <property type="entry name" value="GBP"/>
    <property type="match status" value="1"/>
</dbReference>
<evidence type="ECO:0000256" key="4">
    <source>
        <dbReference type="PROSITE-ProRule" id="PRU01052"/>
    </source>
</evidence>